<dbReference type="InterPro" id="IPR000182">
    <property type="entry name" value="GNAT_dom"/>
</dbReference>
<proteinExistence type="inferred from homology"/>
<accession>A0A6J7GHE2</accession>
<keyword evidence="3" id="KW-0012">Acyltransferase</keyword>
<dbReference type="PANTHER" id="PTHR10545">
    <property type="entry name" value="DIAMINE N-ACETYLTRANSFERASE"/>
    <property type="match status" value="1"/>
</dbReference>
<evidence type="ECO:0000256" key="3">
    <source>
        <dbReference type="ARBA" id="ARBA00023315"/>
    </source>
</evidence>
<dbReference type="InterPro" id="IPR016181">
    <property type="entry name" value="Acyl_CoA_acyltransferase"/>
</dbReference>
<evidence type="ECO:0000259" key="4">
    <source>
        <dbReference type="PROSITE" id="PS51186"/>
    </source>
</evidence>
<evidence type="ECO:0000256" key="2">
    <source>
        <dbReference type="ARBA" id="ARBA00022679"/>
    </source>
</evidence>
<dbReference type="PROSITE" id="PS51186">
    <property type="entry name" value="GNAT"/>
    <property type="match status" value="1"/>
</dbReference>
<feature type="domain" description="N-acetyltransferase" evidence="4">
    <location>
        <begin position="3"/>
        <end position="158"/>
    </location>
</feature>
<dbReference type="CDD" id="cd04301">
    <property type="entry name" value="NAT_SF"/>
    <property type="match status" value="1"/>
</dbReference>
<dbReference type="FunFam" id="3.40.630.30:FF:000064">
    <property type="entry name" value="GNAT family acetyltransferase"/>
    <property type="match status" value="1"/>
</dbReference>
<organism evidence="5">
    <name type="scientific">freshwater metagenome</name>
    <dbReference type="NCBI Taxonomy" id="449393"/>
    <lineage>
        <taxon>unclassified sequences</taxon>
        <taxon>metagenomes</taxon>
        <taxon>ecological metagenomes</taxon>
    </lineage>
</organism>
<reference evidence="5" key="1">
    <citation type="submission" date="2020-05" db="EMBL/GenBank/DDBJ databases">
        <authorList>
            <person name="Chiriac C."/>
            <person name="Salcher M."/>
            <person name="Ghai R."/>
            <person name="Kavagutti S V."/>
        </authorList>
    </citation>
    <scope>NUCLEOTIDE SEQUENCE</scope>
</reference>
<dbReference type="InterPro" id="IPR051016">
    <property type="entry name" value="Diverse_Substrate_AcTransf"/>
</dbReference>
<dbReference type="EMBL" id="CAFBMP010000018">
    <property type="protein sequence ID" value="CAB4903850.1"/>
    <property type="molecule type" value="Genomic_DNA"/>
</dbReference>
<dbReference type="AlphaFoldDB" id="A0A6J7GHE2"/>
<protein>
    <submittedName>
        <fullName evidence="5">Unannotated protein</fullName>
    </submittedName>
</protein>
<evidence type="ECO:0000313" key="5">
    <source>
        <dbReference type="EMBL" id="CAB4903850.1"/>
    </source>
</evidence>
<dbReference type="GO" id="GO:0008080">
    <property type="term" value="F:N-acetyltransferase activity"/>
    <property type="evidence" value="ECO:0007669"/>
    <property type="project" value="TreeGrafter"/>
</dbReference>
<evidence type="ECO:0000256" key="1">
    <source>
        <dbReference type="ARBA" id="ARBA00008694"/>
    </source>
</evidence>
<comment type="similarity">
    <text evidence="1">Belongs to the acetyltransferase family.</text>
</comment>
<dbReference type="PANTHER" id="PTHR10545:SF29">
    <property type="entry name" value="GH14572P-RELATED"/>
    <property type="match status" value="1"/>
</dbReference>
<keyword evidence="2" id="KW-0808">Transferase</keyword>
<gene>
    <name evidence="5" type="ORF">UFOPK3608_00497</name>
</gene>
<name>A0A6J7GHE2_9ZZZZ</name>
<sequence length="161" mass="18383">MSLIVRQATEADLPDIYRYIHALAEYEKAPDEVVLSIADLEQSFFGQSPQVYCLLSEVDGVVTGIAIWHLNYSTWLGKHGMYLEDLFVDPKYRGKGHGKALLIKLAQICIEKGYPRFQWWVLDWNEPAIDFYKSLGAVAMDEWTVFRLTGSSLKKLATEGY</sequence>
<dbReference type="Pfam" id="PF00583">
    <property type="entry name" value="Acetyltransf_1"/>
    <property type="match status" value="1"/>
</dbReference>
<dbReference type="SUPFAM" id="SSF55729">
    <property type="entry name" value="Acyl-CoA N-acyltransferases (Nat)"/>
    <property type="match status" value="1"/>
</dbReference>
<dbReference type="Gene3D" id="3.40.630.30">
    <property type="match status" value="1"/>
</dbReference>